<gene>
    <name evidence="2" type="ORF">OCTVUL_1B023863</name>
</gene>
<evidence type="ECO:0000313" key="3">
    <source>
        <dbReference type="Proteomes" id="UP001162480"/>
    </source>
</evidence>
<organism evidence="2 3">
    <name type="scientific">Octopus vulgaris</name>
    <name type="common">Common octopus</name>
    <dbReference type="NCBI Taxonomy" id="6645"/>
    <lineage>
        <taxon>Eukaryota</taxon>
        <taxon>Metazoa</taxon>
        <taxon>Spiralia</taxon>
        <taxon>Lophotrochozoa</taxon>
        <taxon>Mollusca</taxon>
        <taxon>Cephalopoda</taxon>
        <taxon>Coleoidea</taxon>
        <taxon>Octopodiformes</taxon>
        <taxon>Octopoda</taxon>
        <taxon>Incirrata</taxon>
        <taxon>Octopodidae</taxon>
        <taxon>Octopus</taxon>
    </lineage>
</organism>
<dbReference type="AlphaFoldDB" id="A0AA36AGA2"/>
<evidence type="ECO:0000256" key="1">
    <source>
        <dbReference type="SAM" id="MobiDB-lite"/>
    </source>
</evidence>
<dbReference type="Proteomes" id="UP001162480">
    <property type="component" value="Chromosome 1"/>
</dbReference>
<sequence length="97" mass="10633">MGGRGKLILDQRPASTVCNKMDATKEPQESGSSSVKPDDGLNLSRTGIESLLHDPQCGCHKSHNNERCIRSFIHSQEIDTQGFCHYICLSCIDNSIA</sequence>
<proteinExistence type="predicted"/>
<accession>A0AA36AGA2</accession>
<keyword evidence="3" id="KW-1185">Reference proteome</keyword>
<dbReference type="EMBL" id="OX597814">
    <property type="protein sequence ID" value="CAI9714958.1"/>
    <property type="molecule type" value="Genomic_DNA"/>
</dbReference>
<evidence type="ECO:0000313" key="2">
    <source>
        <dbReference type="EMBL" id="CAI9714958.1"/>
    </source>
</evidence>
<name>A0AA36AGA2_OCTVU</name>
<feature type="region of interest" description="Disordered" evidence="1">
    <location>
        <begin position="1"/>
        <end position="45"/>
    </location>
</feature>
<reference evidence="2" key="1">
    <citation type="submission" date="2023-08" db="EMBL/GenBank/DDBJ databases">
        <authorList>
            <person name="Alioto T."/>
            <person name="Alioto T."/>
            <person name="Gomez Garrido J."/>
        </authorList>
    </citation>
    <scope>NUCLEOTIDE SEQUENCE</scope>
</reference>
<protein>
    <submittedName>
        <fullName evidence="2">Uncharacterized protein</fullName>
    </submittedName>
</protein>